<dbReference type="EMBL" id="LT630450">
    <property type="protein sequence ID" value="SFV73721.1"/>
    <property type="molecule type" value="Genomic_DNA"/>
</dbReference>
<dbReference type="GO" id="GO:0006166">
    <property type="term" value="P:purine ribonucleoside salvage"/>
    <property type="evidence" value="ECO:0007669"/>
    <property type="project" value="UniProtKB-UniRule"/>
</dbReference>
<protein>
    <recommendedName>
        <fullName evidence="7 12">Adenine phosphoribosyltransferase</fullName>
        <shortName evidence="12">APRT</shortName>
        <ecNumber evidence="7 12">2.4.2.7</ecNumber>
    </recommendedName>
</protein>
<evidence type="ECO:0000256" key="6">
    <source>
        <dbReference type="ARBA" id="ARBA00011738"/>
    </source>
</evidence>
<dbReference type="FunFam" id="3.40.50.2020:FF:000004">
    <property type="entry name" value="Adenine phosphoribosyltransferase"/>
    <property type="match status" value="1"/>
</dbReference>
<dbReference type="InterPro" id="IPR000836">
    <property type="entry name" value="PRTase_dom"/>
</dbReference>
<evidence type="ECO:0000256" key="10">
    <source>
        <dbReference type="ARBA" id="ARBA00022679"/>
    </source>
</evidence>
<evidence type="ECO:0000259" key="13">
    <source>
        <dbReference type="Pfam" id="PF00156"/>
    </source>
</evidence>
<comment type="subcellular location">
    <subcellularLocation>
        <location evidence="3 12">Cytoplasm</location>
    </subcellularLocation>
</comment>
<name>A0A1K1LG77_9BACT</name>
<dbReference type="Proteomes" id="UP000186323">
    <property type="component" value="Chromosome I"/>
</dbReference>
<evidence type="ECO:0000313" key="15">
    <source>
        <dbReference type="Proteomes" id="UP000186323"/>
    </source>
</evidence>
<dbReference type="GO" id="GO:0016208">
    <property type="term" value="F:AMP binding"/>
    <property type="evidence" value="ECO:0007669"/>
    <property type="project" value="TreeGrafter"/>
</dbReference>
<keyword evidence="15" id="KW-1185">Reference proteome</keyword>
<dbReference type="Pfam" id="PF00156">
    <property type="entry name" value="Pribosyltran"/>
    <property type="match status" value="1"/>
</dbReference>
<evidence type="ECO:0000256" key="1">
    <source>
        <dbReference type="ARBA" id="ARBA00000868"/>
    </source>
</evidence>
<evidence type="ECO:0000256" key="2">
    <source>
        <dbReference type="ARBA" id="ARBA00003968"/>
    </source>
</evidence>
<dbReference type="NCBIfam" id="TIGR01090">
    <property type="entry name" value="apt"/>
    <property type="match status" value="1"/>
</dbReference>
<dbReference type="Gene3D" id="3.40.50.2020">
    <property type="match status" value="1"/>
</dbReference>
<dbReference type="HAMAP" id="MF_00004">
    <property type="entry name" value="Aden_phosphoribosyltr"/>
    <property type="match status" value="1"/>
</dbReference>
<comment type="similarity">
    <text evidence="5 12">Belongs to the purine/pyrimidine phosphoribosyltransferase family.</text>
</comment>
<dbReference type="AlphaFoldDB" id="A0A1K1LG77"/>
<reference evidence="15" key="1">
    <citation type="submission" date="2016-10" db="EMBL/GenBank/DDBJ databases">
        <authorList>
            <person name="Wegmann U."/>
        </authorList>
    </citation>
    <scope>NUCLEOTIDE SEQUENCE [LARGE SCALE GENOMIC DNA]</scope>
</reference>
<dbReference type="SUPFAM" id="SSF53271">
    <property type="entry name" value="PRTase-like"/>
    <property type="match status" value="1"/>
</dbReference>
<dbReference type="RefSeq" id="WP_072335842.1">
    <property type="nucleotide sequence ID" value="NZ_CALJDE010000025.1"/>
</dbReference>
<gene>
    <name evidence="12" type="primary">apt</name>
    <name evidence="14" type="ORF">DESPIGER_1892</name>
</gene>
<comment type="pathway">
    <text evidence="4 12">Purine metabolism; AMP biosynthesis via salvage pathway; AMP from adenine: step 1/1.</text>
</comment>
<dbReference type="GO" id="GO:0005737">
    <property type="term" value="C:cytoplasm"/>
    <property type="evidence" value="ECO:0007669"/>
    <property type="project" value="UniProtKB-SubCell"/>
</dbReference>
<feature type="domain" description="Phosphoribosyltransferase" evidence="13">
    <location>
        <begin position="48"/>
        <end position="149"/>
    </location>
</feature>
<accession>A0A1K1LG77</accession>
<evidence type="ECO:0000256" key="9">
    <source>
        <dbReference type="ARBA" id="ARBA00022676"/>
    </source>
</evidence>
<evidence type="ECO:0000256" key="7">
    <source>
        <dbReference type="ARBA" id="ARBA00011893"/>
    </source>
</evidence>
<dbReference type="NCBIfam" id="NF002634">
    <property type="entry name" value="PRK02304.1-3"/>
    <property type="match status" value="1"/>
</dbReference>
<keyword evidence="10 12" id="KW-0808">Transferase</keyword>
<evidence type="ECO:0000256" key="12">
    <source>
        <dbReference type="HAMAP-Rule" id="MF_00004"/>
    </source>
</evidence>
<dbReference type="PANTHER" id="PTHR32315">
    <property type="entry name" value="ADENINE PHOSPHORIBOSYLTRANSFERASE"/>
    <property type="match status" value="1"/>
</dbReference>
<sequence length="170" mass="17937">MDIAAFIRHVPDYPKPGILFYDITPLLASPEAFGEVIGRMADAARPLRPTRVVAAEARGFLFAAPLAQRLGVGLAPVRKPGKLPCAAFEVSYDLEYGSNTLCLHKDALAPADRVLIVDDVLATGGTVDAMIRLVGRSGATVAGCCMLMELDALGGRTVLGDIPLSVLLHV</sequence>
<evidence type="ECO:0000256" key="3">
    <source>
        <dbReference type="ARBA" id="ARBA00004496"/>
    </source>
</evidence>
<dbReference type="GO" id="GO:0002055">
    <property type="term" value="F:adenine binding"/>
    <property type="evidence" value="ECO:0007669"/>
    <property type="project" value="TreeGrafter"/>
</dbReference>
<dbReference type="InterPro" id="IPR050054">
    <property type="entry name" value="UPRTase/APRTase"/>
</dbReference>
<dbReference type="CDD" id="cd06223">
    <property type="entry name" value="PRTases_typeI"/>
    <property type="match status" value="1"/>
</dbReference>
<comment type="function">
    <text evidence="2 12">Catalyzes a salvage reaction resulting in the formation of AMP, that is energically less costly than de novo synthesis.</text>
</comment>
<dbReference type="UniPathway" id="UPA00588">
    <property type="reaction ID" value="UER00646"/>
</dbReference>
<comment type="catalytic activity">
    <reaction evidence="1 12">
        <text>AMP + diphosphate = 5-phospho-alpha-D-ribose 1-diphosphate + adenine</text>
        <dbReference type="Rhea" id="RHEA:16609"/>
        <dbReference type="ChEBI" id="CHEBI:16708"/>
        <dbReference type="ChEBI" id="CHEBI:33019"/>
        <dbReference type="ChEBI" id="CHEBI:58017"/>
        <dbReference type="ChEBI" id="CHEBI:456215"/>
        <dbReference type="EC" id="2.4.2.7"/>
    </reaction>
</comment>
<evidence type="ECO:0000256" key="11">
    <source>
        <dbReference type="ARBA" id="ARBA00022726"/>
    </source>
</evidence>
<evidence type="ECO:0000256" key="5">
    <source>
        <dbReference type="ARBA" id="ARBA00008391"/>
    </source>
</evidence>
<comment type="subunit">
    <text evidence="6 12">Homodimer.</text>
</comment>
<dbReference type="GO" id="GO:0003999">
    <property type="term" value="F:adenine phosphoribosyltransferase activity"/>
    <property type="evidence" value="ECO:0007669"/>
    <property type="project" value="UniProtKB-UniRule"/>
</dbReference>
<dbReference type="KEGG" id="dpg:DESPIGER_1892"/>
<dbReference type="InterPro" id="IPR005764">
    <property type="entry name" value="Ade_phspho_trans"/>
</dbReference>
<evidence type="ECO:0000256" key="8">
    <source>
        <dbReference type="ARBA" id="ARBA00022490"/>
    </source>
</evidence>
<dbReference type="PANTHER" id="PTHR32315:SF3">
    <property type="entry name" value="ADENINE PHOSPHORIBOSYLTRANSFERASE"/>
    <property type="match status" value="1"/>
</dbReference>
<keyword evidence="11 12" id="KW-0660">Purine salvage</keyword>
<dbReference type="EC" id="2.4.2.7" evidence="7 12"/>
<dbReference type="GO" id="GO:0006168">
    <property type="term" value="P:adenine salvage"/>
    <property type="evidence" value="ECO:0007669"/>
    <property type="project" value="InterPro"/>
</dbReference>
<organism evidence="14 15">
    <name type="scientific">Desulfovibrio piger</name>
    <dbReference type="NCBI Taxonomy" id="901"/>
    <lineage>
        <taxon>Bacteria</taxon>
        <taxon>Pseudomonadati</taxon>
        <taxon>Thermodesulfobacteriota</taxon>
        <taxon>Desulfovibrionia</taxon>
        <taxon>Desulfovibrionales</taxon>
        <taxon>Desulfovibrionaceae</taxon>
        <taxon>Desulfovibrio</taxon>
    </lineage>
</organism>
<evidence type="ECO:0000313" key="14">
    <source>
        <dbReference type="EMBL" id="SFV73721.1"/>
    </source>
</evidence>
<dbReference type="OrthoDB" id="9803963at2"/>
<proteinExistence type="inferred from homology"/>
<keyword evidence="8 12" id="KW-0963">Cytoplasm</keyword>
<dbReference type="NCBIfam" id="NF002636">
    <property type="entry name" value="PRK02304.1-5"/>
    <property type="match status" value="1"/>
</dbReference>
<dbReference type="GO" id="GO:0044209">
    <property type="term" value="P:AMP salvage"/>
    <property type="evidence" value="ECO:0007669"/>
    <property type="project" value="UniProtKB-UniRule"/>
</dbReference>
<keyword evidence="9 12" id="KW-0328">Glycosyltransferase</keyword>
<dbReference type="InterPro" id="IPR029057">
    <property type="entry name" value="PRTase-like"/>
</dbReference>
<evidence type="ECO:0000256" key="4">
    <source>
        <dbReference type="ARBA" id="ARBA00004659"/>
    </source>
</evidence>